<dbReference type="Pfam" id="PF00657">
    <property type="entry name" value="Lipase_GDSL"/>
    <property type="match status" value="1"/>
</dbReference>
<dbReference type="Gene3D" id="3.40.50.1110">
    <property type="entry name" value="SGNH hydrolase"/>
    <property type="match status" value="1"/>
</dbReference>
<comment type="caution">
    <text evidence="3">The sequence shown here is derived from an EMBL/GenBank/DDBJ whole genome shotgun (WGS) entry which is preliminary data.</text>
</comment>
<dbReference type="InterPro" id="IPR036514">
    <property type="entry name" value="SGNH_hydro_sf"/>
</dbReference>
<dbReference type="InterPro" id="IPR035669">
    <property type="entry name" value="SGNH_plant_lipase-like"/>
</dbReference>
<evidence type="ECO:0000256" key="1">
    <source>
        <dbReference type="ARBA" id="ARBA00008668"/>
    </source>
</evidence>
<dbReference type="EMBL" id="CM026424">
    <property type="protein sequence ID" value="KAG0580985.1"/>
    <property type="molecule type" value="Genomic_DNA"/>
</dbReference>
<dbReference type="FunFam" id="3.40.50.1110:FF:000003">
    <property type="entry name" value="GDSL esterase/lipase APG"/>
    <property type="match status" value="1"/>
</dbReference>
<dbReference type="PANTHER" id="PTHR45642:SF95">
    <property type="entry name" value="GDSL-LIKE LIPASE_ACYLHYDROLASE FAMILY PROTEIN, EXPRESSED"/>
    <property type="match status" value="1"/>
</dbReference>
<dbReference type="GO" id="GO:0016788">
    <property type="term" value="F:hydrolase activity, acting on ester bonds"/>
    <property type="evidence" value="ECO:0007669"/>
    <property type="project" value="InterPro"/>
</dbReference>
<dbReference type="InterPro" id="IPR001087">
    <property type="entry name" value="GDSL"/>
</dbReference>
<proteinExistence type="inferred from homology"/>
<keyword evidence="4" id="KW-1185">Reference proteome</keyword>
<dbReference type="CDD" id="cd01837">
    <property type="entry name" value="SGNH_plant_lipase_like"/>
    <property type="match status" value="1"/>
</dbReference>
<dbReference type="SUPFAM" id="SSF52266">
    <property type="entry name" value="SGNH hydrolase"/>
    <property type="match status" value="1"/>
</dbReference>
<keyword evidence="2" id="KW-1133">Transmembrane helix</keyword>
<dbReference type="PANTHER" id="PTHR45642">
    <property type="entry name" value="GDSL ESTERASE/LIPASE EXL3"/>
    <property type="match status" value="1"/>
</dbReference>
<dbReference type="AlphaFoldDB" id="A0A8T0IDB6"/>
<keyword evidence="2" id="KW-0472">Membrane</keyword>
<comment type="similarity">
    <text evidence="1">Belongs to the 'GDSL' lipolytic enzyme family.</text>
</comment>
<feature type="transmembrane region" description="Helical" evidence="2">
    <location>
        <begin position="12"/>
        <end position="33"/>
    </location>
</feature>
<name>A0A8T0IDB6_CERPU</name>
<accession>A0A8T0IDB6</accession>
<evidence type="ECO:0000256" key="2">
    <source>
        <dbReference type="SAM" id="Phobius"/>
    </source>
</evidence>
<reference evidence="3" key="1">
    <citation type="submission" date="2020-06" db="EMBL/GenBank/DDBJ databases">
        <title>WGS assembly of Ceratodon purpureus strain R40.</title>
        <authorList>
            <person name="Carey S.B."/>
            <person name="Jenkins J."/>
            <person name="Shu S."/>
            <person name="Lovell J.T."/>
            <person name="Sreedasyam A."/>
            <person name="Maumus F."/>
            <person name="Tiley G.P."/>
            <person name="Fernandez-Pozo N."/>
            <person name="Barry K."/>
            <person name="Chen C."/>
            <person name="Wang M."/>
            <person name="Lipzen A."/>
            <person name="Daum C."/>
            <person name="Saski C.A."/>
            <person name="Payton A.C."/>
            <person name="Mcbreen J.C."/>
            <person name="Conrad R.E."/>
            <person name="Kollar L.M."/>
            <person name="Olsson S."/>
            <person name="Huttunen S."/>
            <person name="Landis J.B."/>
            <person name="Wickett N.J."/>
            <person name="Johnson M.G."/>
            <person name="Rensing S.A."/>
            <person name="Grimwood J."/>
            <person name="Schmutz J."/>
            <person name="Mcdaniel S.F."/>
        </authorList>
    </citation>
    <scope>NUCLEOTIDE SEQUENCE</scope>
    <source>
        <strain evidence="3">R40</strain>
    </source>
</reference>
<dbReference type="InterPro" id="IPR050592">
    <property type="entry name" value="GDSL_lipolytic_enzyme"/>
</dbReference>
<gene>
    <name evidence="3" type="ORF">KC19_4G215700</name>
</gene>
<evidence type="ECO:0000313" key="3">
    <source>
        <dbReference type="EMBL" id="KAG0580985.1"/>
    </source>
</evidence>
<protein>
    <submittedName>
        <fullName evidence="3">Uncharacterized protein</fullName>
    </submittedName>
</protein>
<organism evidence="3 4">
    <name type="scientific">Ceratodon purpureus</name>
    <name type="common">Fire moss</name>
    <name type="synonym">Dicranum purpureum</name>
    <dbReference type="NCBI Taxonomy" id="3225"/>
    <lineage>
        <taxon>Eukaryota</taxon>
        <taxon>Viridiplantae</taxon>
        <taxon>Streptophyta</taxon>
        <taxon>Embryophyta</taxon>
        <taxon>Bryophyta</taxon>
        <taxon>Bryophytina</taxon>
        <taxon>Bryopsida</taxon>
        <taxon>Dicranidae</taxon>
        <taxon>Pseudoditrichales</taxon>
        <taxon>Ditrichaceae</taxon>
        <taxon>Ceratodon</taxon>
    </lineage>
</organism>
<dbReference type="Proteomes" id="UP000822688">
    <property type="component" value="Chromosome 4"/>
</dbReference>
<keyword evidence="2" id="KW-0812">Transmembrane</keyword>
<evidence type="ECO:0000313" key="4">
    <source>
        <dbReference type="Proteomes" id="UP000822688"/>
    </source>
</evidence>
<sequence>MAFDGRNVVPFHYAASVCIVMWMSSLVTGALGIRNLNFTTSKVDASELIIPALVVFGDSTVDAGNNNYLHTIIKSDFVPYGRSFEGHVPTGRFTDGLLTTDFVSLKIGLPLQLPYLSPQAHGEAILTGVNFASAASGWFEKTANIFNVVGLATQMIWFQNWKAEVLSVAGPVKGDFIISNALYAISTGVNDWVNNYYISPALQRQYTPDQYTTFLLREARKYIQELYLLGGRNIAILNLPPLGCVPAQITLHGHGNQGCVKYLNDVAAHFNTRITLMLADMKKTMPGSRLILIDIYSPIYNAFQNPQKYGFKYARDGCCGTGELEVSILCNRHTPTCSNPDEHIFWDSFHPTSHFYSQLAEEMYDFASPIILAPPSP</sequence>